<evidence type="ECO:0000313" key="7">
    <source>
        <dbReference type="Proteomes" id="UP000645257"/>
    </source>
</evidence>
<keyword evidence="1" id="KW-0472">Membrane</keyword>
<dbReference type="RefSeq" id="WP_189532608.1">
    <property type="nucleotide sequence ID" value="NZ_BMYX01000006.1"/>
</dbReference>
<evidence type="ECO:0000256" key="2">
    <source>
        <dbReference type="ARBA" id="ARBA00022737"/>
    </source>
</evidence>
<organism evidence="6 7">
    <name type="scientific">Paludibacterium paludis</name>
    <dbReference type="NCBI Taxonomy" id="1225769"/>
    <lineage>
        <taxon>Bacteria</taxon>
        <taxon>Pseudomonadati</taxon>
        <taxon>Pseudomonadota</taxon>
        <taxon>Betaproteobacteria</taxon>
        <taxon>Neisseriales</taxon>
        <taxon>Chromobacteriaceae</taxon>
        <taxon>Paludibacterium</taxon>
    </lineage>
</organism>
<proteinExistence type="predicted"/>
<dbReference type="SMART" id="SM00382">
    <property type="entry name" value="AAA"/>
    <property type="match status" value="2"/>
</dbReference>
<reference evidence="6" key="1">
    <citation type="journal article" date="2014" name="Int. J. Syst. Evol. Microbiol.">
        <title>Complete genome sequence of Corynebacterium casei LMG S-19264T (=DSM 44701T), isolated from a smear-ripened cheese.</title>
        <authorList>
            <consortium name="US DOE Joint Genome Institute (JGI-PGF)"/>
            <person name="Walter F."/>
            <person name="Albersmeier A."/>
            <person name="Kalinowski J."/>
            <person name="Ruckert C."/>
        </authorList>
    </citation>
    <scope>NUCLEOTIDE SEQUENCE</scope>
    <source>
        <strain evidence="6">KCTC 32182</strain>
    </source>
</reference>
<evidence type="ECO:0000259" key="5">
    <source>
        <dbReference type="PROSITE" id="PS50893"/>
    </source>
</evidence>
<dbReference type="PROSITE" id="PS50893">
    <property type="entry name" value="ABC_TRANSPORTER_2"/>
    <property type="match status" value="2"/>
</dbReference>
<dbReference type="EMBL" id="BMYX01000006">
    <property type="protein sequence ID" value="GGY11951.1"/>
    <property type="molecule type" value="Genomic_DNA"/>
</dbReference>
<dbReference type="CDD" id="cd03221">
    <property type="entry name" value="ABCF_EF-3"/>
    <property type="match status" value="2"/>
</dbReference>
<keyword evidence="3" id="KW-0547">Nucleotide-binding</keyword>
<name>A0A918P1C2_9NEIS</name>
<evidence type="ECO:0000256" key="4">
    <source>
        <dbReference type="ARBA" id="ARBA00022840"/>
    </source>
</evidence>
<dbReference type="GO" id="GO:0005524">
    <property type="term" value="F:ATP binding"/>
    <property type="evidence" value="ECO:0007669"/>
    <property type="project" value="UniProtKB-KW"/>
</dbReference>
<accession>A0A918P1C2</accession>
<dbReference type="Proteomes" id="UP000645257">
    <property type="component" value="Unassembled WGS sequence"/>
</dbReference>
<keyword evidence="1" id="KW-1003">Cell membrane</keyword>
<protein>
    <submittedName>
        <fullName evidence="6">ABC transporter</fullName>
    </submittedName>
</protein>
<reference evidence="6" key="2">
    <citation type="submission" date="2020-09" db="EMBL/GenBank/DDBJ databases">
        <authorList>
            <person name="Sun Q."/>
            <person name="Kim S."/>
        </authorList>
    </citation>
    <scope>NUCLEOTIDE SEQUENCE</scope>
    <source>
        <strain evidence="6">KCTC 32182</strain>
    </source>
</reference>
<gene>
    <name evidence="6" type="ORF">GCM10011289_13640</name>
</gene>
<dbReference type="PANTHER" id="PTHR19211:SF14">
    <property type="entry name" value="ATP-BINDING CASSETTE SUB-FAMILY F MEMBER 1"/>
    <property type="match status" value="1"/>
</dbReference>
<dbReference type="InterPro" id="IPR003439">
    <property type="entry name" value="ABC_transporter-like_ATP-bd"/>
</dbReference>
<dbReference type="InterPro" id="IPR027417">
    <property type="entry name" value="P-loop_NTPase"/>
</dbReference>
<dbReference type="PROSITE" id="PS00211">
    <property type="entry name" value="ABC_TRANSPORTER_1"/>
    <property type="match status" value="1"/>
</dbReference>
<dbReference type="PANTHER" id="PTHR19211">
    <property type="entry name" value="ATP-BINDING TRANSPORT PROTEIN-RELATED"/>
    <property type="match status" value="1"/>
</dbReference>
<evidence type="ECO:0000256" key="1">
    <source>
        <dbReference type="ARBA" id="ARBA00022475"/>
    </source>
</evidence>
<evidence type="ECO:0000313" key="6">
    <source>
        <dbReference type="EMBL" id="GGY11951.1"/>
    </source>
</evidence>
<keyword evidence="4" id="KW-0067">ATP-binding</keyword>
<sequence>MTTLISSQSLQLDTADGTLFEDLSFTLNVGDRIGLIGHNGSGKSTLLRLLAGTLEATSGEIRRARQCRMQIVEQHLPARLGRLSLRDALLDALDSPADAWRADSLIAELGFAPEHAPVRADALSGGQHSRLLIGRALLKEPNVLLLDEPGNHLDLPSMLWLEGFLQRFRGGFILVSHDARLLDNVTRASWILRDRRLYAFDAPCSGARGYLAQMDEAARARHGAQQKEIDRLAASSRRLAIWGKTYDNEDLARKAKAMQKRVDALKDEQVFVTRGAPWRLVLSGEALPGRRLLELDHLAVRPADGLPVLFDTGPQSIRCGDRVALIGANGSGKSSLLRQCWRALASGGEDGIAFHGKAAIGYYDQSLKQLDDAASLSDALEPFARIAEQERRKALIRAGFAYERHGQTVATLSGGERSRLLFLALSLARHHFLLLDEPTNHLDLEGKEQLAGALAEFTGGFLLVSHERALIEAACQRFWVVKDGRLTEWQDADTAYRSLAGTGEPRAAADPALPVPATGEAAANSEEALLARLYELEAALAADLARKPAHQKPARQAQWRQEIRRLEARLGW</sequence>
<dbReference type="AlphaFoldDB" id="A0A918P1C2"/>
<comment type="caution">
    <text evidence="6">The sequence shown here is derived from an EMBL/GenBank/DDBJ whole genome shotgun (WGS) entry which is preliminary data.</text>
</comment>
<dbReference type="InterPro" id="IPR003593">
    <property type="entry name" value="AAA+_ATPase"/>
</dbReference>
<keyword evidence="7" id="KW-1185">Reference proteome</keyword>
<dbReference type="Pfam" id="PF00005">
    <property type="entry name" value="ABC_tran"/>
    <property type="match status" value="2"/>
</dbReference>
<feature type="domain" description="ABC transporter" evidence="5">
    <location>
        <begin position="293"/>
        <end position="508"/>
    </location>
</feature>
<dbReference type="SUPFAM" id="SSF52540">
    <property type="entry name" value="P-loop containing nucleoside triphosphate hydrolases"/>
    <property type="match status" value="2"/>
</dbReference>
<keyword evidence="2" id="KW-0677">Repeat</keyword>
<evidence type="ECO:0000256" key="3">
    <source>
        <dbReference type="ARBA" id="ARBA00022741"/>
    </source>
</evidence>
<dbReference type="Gene3D" id="3.40.50.300">
    <property type="entry name" value="P-loop containing nucleotide triphosphate hydrolases"/>
    <property type="match status" value="2"/>
</dbReference>
<dbReference type="GO" id="GO:0016887">
    <property type="term" value="F:ATP hydrolysis activity"/>
    <property type="evidence" value="ECO:0007669"/>
    <property type="project" value="InterPro"/>
</dbReference>
<dbReference type="InterPro" id="IPR017871">
    <property type="entry name" value="ABC_transporter-like_CS"/>
</dbReference>
<feature type="domain" description="ABC transporter" evidence="5">
    <location>
        <begin position="5"/>
        <end position="241"/>
    </location>
</feature>
<dbReference type="InterPro" id="IPR050611">
    <property type="entry name" value="ABCF"/>
</dbReference>